<evidence type="ECO:0000313" key="1">
    <source>
        <dbReference type="EMBL" id="EIW76022.1"/>
    </source>
</evidence>
<sequence length="385" mass="44387">MCLLTLPLTSHHSKEKLSMQTTWMDGTQKGGDQPLESEVKGGKGKQKAAASKIMVGCLQREGPYLAYNAESKLNGKSYIFMRQDNWEWAQREVLEKLHSPTKYPTLDDWEWLRLETKDPIAQRWSLIKMAWRFRQFTQHCSQMDYHQQAINWNIPGWAVRDQLTWGIGSGQMEGWMAPPTKHDTLQRWIMYTKKYSHFNALGIGRNSVTHLPNESTLRARYQLLNHLEPNETQYRSEWVRQYTYAITLLMVVAGGHCRLVEHKGLHIWNGCCAIPGIASTHAGRGSISPYTNYVACLRVETSNFVFAACWNGQYASADMTFTIPNSLFYTQYPSYTLQDQSELLQKKKKKIVTVRSWMQEVAERGNTVVFWAKATQEGLKVPFAM</sequence>
<keyword evidence="2" id="KW-1185">Reference proteome</keyword>
<organism evidence="1 2">
    <name type="scientific">Coniophora puteana (strain RWD-64-598)</name>
    <name type="common">Brown rot fungus</name>
    <dbReference type="NCBI Taxonomy" id="741705"/>
    <lineage>
        <taxon>Eukaryota</taxon>
        <taxon>Fungi</taxon>
        <taxon>Dikarya</taxon>
        <taxon>Basidiomycota</taxon>
        <taxon>Agaricomycotina</taxon>
        <taxon>Agaricomycetes</taxon>
        <taxon>Agaricomycetidae</taxon>
        <taxon>Boletales</taxon>
        <taxon>Coniophorineae</taxon>
        <taxon>Coniophoraceae</taxon>
        <taxon>Coniophora</taxon>
    </lineage>
</organism>
<gene>
    <name evidence="1" type="ORF">CONPUDRAFT_77041</name>
</gene>
<dbReference type="KEGG" id="cput:CONPUDRAFT_77041"/>
<accession>A0A5M3M9Q8</accession>
<protein>
    <submittedName>
        <fullName evidence="1">Uncharacterized protein</fullName>
    </submittedName>
</protein>
<dbReference type="RefSeq" id="XP_007774009.1">
    <property type="nucleotide sequence ID" value="XM_007775819.1"/>
</dbReference>
<dbReference type="Proteomes" id="UP000053558">
    <property type="component" value="Unassembled WGS sequence"/>
</dbReference>
<proteinExistence type="predicted"/>
<dbReference type="EMBL" id="JH711587">
    <property type="protein sequence ID" value="EIW76022.1"/>
    <property type="molecule type" value="Genomic_DNA"/>
</dbReference>
<evidence type="ECO:0000313" key="2">
    <source>
        <dbReference type="Proteomes" id="UP000053558"/>
    </source>
</evidence>
<dbReference type="GeneID" id="19209554"/>
<reference evidence="2" key="1">
    <citation type="journal article" date="2012" name="Science">
        <title>The Paleozoic origin of enzymatic lignin decomposition reconstructed from 31 fungal genomes.</title>
        <authorList>
            <person name="Floudas D."/>
            <person name="Binder M."/>
            <person name="Riley R."/>
            <person name="Barry K."/>
            <person name="Blanchette R.A."/>
            <person name="Henrissat B."/>
            <person name="Martinez A.T."/>
            <person name="Otillar R."/>
            <person name="Spatafora J.W."/>
            <person name="Yadav J.S."/>
            <person name="Aerts A."/>
            <person name="Benoit I."/>
            <person name="Boyd A."/>
            <person name="Carlson A."/>
            <person name="Copeland A."/>
            <person name="Coutinho P.M."/>
            <person name="de Vries R.P."/>
            <person name="Ferreira P."/>
            <person name="Findley K."/>
            <person name="Foster B."/>
            <person name="Gaskell J."/>
            <person name="Glotzer D."/>
            <person name="Gorecki P."/>
            <person name="Heitman J."/>
            <person name="Hesse C."/>
            <person name="Hori C."/>
            <person name="Igarashi K."/>
            <person name="Jurgens J.A."/>
            <person name="Kallen N."/>
            <person name="Kersten P."/>
            <person name="Kohler A."/>
            <person name="Kuees U."/>
            <person name="Kumar T.K.A."/>
            <person name="Kuo A."/>
            <person name="LaButti K."/>
            <person name="Larrondo L.F."/>
            <person name="Lindquist E."/>
            <person name="Ling A."/>
            <person name="Lombard V."/>
            <person name="Lucas S."/>
            <person name="Lundell T."/>
            <person name="Martin R."/>
            <person name="McLaughlin D.J."/>
            <person name="Morgenstern I."/>
            <person name="Morin E."/>
            <person name="Murat C."/>
            <person name="Nagy L.G."/>
            <person name="Nolan M."/>
            <person name="Ohm R.A."/>
            <person name="Patyshakuliyeva A."/>
            <person name="Rokas A."/>
            <person name="Ruiz-Duenas F.J."/>
            <person name="Sabat G."/>
            <person name="Salamov A."/>
            <person name="Samejima M."/>
            <person name="Schmutz J."/>
            <person name="Slot J.C."/>
            <person name="St John F."/>
            <person name="Stenlid J."/>
            <person name="Sun H."/>
            <person name="Sun S."/>
            <person name="Syed K."/>
            <person name="Tsang A."/>
            <person name="Wiebenga A."/>
            <person name="Young D."/>
            <person name="Pisabarro A."/>
            <person name="Eastwood D.C."/>
            <person name="Martin F."/>
            <person name="Cullen D."/>
            <person name="Grigoriev I.V."/>
            <person name="Hibbett D.S."/>
        </authorList>
    </citation>
    <scope>NUCLEOTIDE SEQUENCE [LARGE SCALE GENOMIC DNA]</scope>
    <source>
        <strain evidence="2">RWD-64-598 SS2</strain>
    </source>
</reference>
<name>A0A5M3M9Q8_CONPW</name>
<comment type="caution">
    <text evidence="1">The sequence shown here is derived from an EMBL/GenBank/DDBJ whole genome shotgun (WGS) entry which is preliminary data.</text>
</comment>
<dbReference type="AlphaFoldDB" id="A0A5M3M9Q8"/>